<gene>
    <name evidence="1" type="ORF">CSSPJE1EN2_LOCUS6253</name>
</gene>
<dbReference type="PANTHER" id="PTHR46438:SF2">
    <property type="entry name" value="ALPHA_BETA-HYDROLASES SUPERFAMILY PROTEIN"/>
    <property type="match status" value="1"/>
</dbReference>
<dbReference type="PANTHER" id="PTHR46438">
    <property type="entry name" value="ALPHA/BETA-HYDROLASES SUPERFAMILY PROTEIN"/>
    <property type="match status" value="1"/>
</dbReference>
<evidence type="ECO:0000313" key="2">
    <source>
        <dbReference type="Proteomes" id="UP001497522"/>
    </source>
</evidence>
<dbReference type="InterPro" id="IPR029058">
    <property type="entry name" value="AB_hydrolase_fold"/>
</dbReference>
<accession>A0ABP1AL31</accession>
<organism evidence="1 2">
    <name type="scientific">Sphagnum jensenii</name>
    <dbReference type="NCBI Taxonomy" id="128206"/>
    <lineage>
        <taxon>Eukaryota</taxon>
        <taxon>Viridiplantae</taxon>
        <taxon>Streptophyta</taxon>
        <taxon>Embryophyta</taxon>
        <taxon>Bryophyta</taxon>
        <taxon>Sphagnophytina</taxon>
        <taxon>Sphagnopsida</taxon>
        <taxon>Sphagnales</taxon>
        <taxon>Sphagnaceae</taxon>
        <taxon>Sphagnum</taxon>
    </lineage>
</organism>
<evidence type="ECO:0008006" key="3">
    <source>
        <dbReference type="Google" id="ProtNLM"/>
    </source>
</evidence>
<keyword evidence="2" id="KW-1185">Reference proteome</keyword>
<dbReference type="SUPFAM" id="SSF53474">
    <property type="entry name" value="alpha/beta-Hydrolases"/>
    <property type="match status" value="1"/>
</dbReference>
<sequence length="133" mass="14910">MLIKSIQALDDALLVLLFQTNYWLWRGNKVNYVVAGSGKPLILIHGFDKPENVEYAPELWADLILLRNLLMRKLLGNSIGSLIVLSAAAKADSELFKYVEYYDFAYFHGDMKPGLDRAEGAVVELVGIDLANH</sequence>
<evidence type="ECO:0000313" key="1">
    <source>
        <dbReference type="EMBL" id="CAK9863258.1"/>
    </source>
</evidence>
<dbReference type="Gene3D" id="3.40.50.1820">
    <property type="entry name" value="alpha/beta hydrolase"/>
    <property type="match status" value="1"/>
</dbReference>
<proteinExistence type="predicted"/>
<protein>
    <recommendedName>
        <fullName evidence="3">Alpha/beta hydrolase</fullName>
    </recommendedName>
</protein>
<name>A0ABP1AL31_9BRYO</name>
<dbReference type="EMBL" id="OZ023714">
    <property type="protein sequence ID" value="CAK9863258.1"/>
    <property type="molecule type" value="Genomic_DNA"/>
</dbReference>
<reference evidence="1" key="1">
    <citation type="submission" date="2024-03" db="EMBL/GenBank/DDBJ databases">
        <authorList>
            <consortium name="ELIXIR-Norway"/>
            <consortium name="Elixir Norway"/>
        </authorList>
    </citation>
    <scope>NUCLEOTIDE SEQUENCE</scope>
</reference>
<dbReference type="Proteomes" id="UP001497522">
    <property type="component" value="Chromosome 13"/>
</dbReference>